<dbReference type="InterPro" id="IPR020901">
    <property type="entry name" value="Prtase_inh_Kunz-CS"/>
</dbReference>
<evidence type="ECO:0000256" key="1">
    <source>
        <dbReference type="ARBA" id="ARBA00004498"/>
    </source>
</evidence>
<feature type="domain" description="VWFA" evidence="7">
    <location>
        <begin position="761"/>
        <end position="944"/>
    </location>
</feature>
<evidence type="ECO:0000256" key="6">
    <source>
        <dbReference type="SAM" id="SignalP"/>
    </source>
</evidence>
<dbReference type="SMART" id="SM00327">
    <property type="entry name" value="VWA"/>
    <property type="match status" value="2"/>
</dbReference>
<feature type="compositionally biased region" description="Gly residues" evidence="5">
    <location>
        <begin position="332"/>
        <end position="349"/>
    </location>
</feature>
<organism evidence="9 10">
    <name type="scientific">Dissostichus eleginoides</name>
    <name type="common">Patagonian toothfish</name>
    <name type="synonym">Dissostichus amissus</name>
    <dbReference type="NCBI Taxonomy" id="100907"/>
    <lineage>
        <taxon>Eukaryota</taxon>
        <taxon>Metazoa</taxon>
        <taxon>Chordata</taxon>
        <taxon>Craniata</taxon>
        <taxon>Vertebrata</taxon>
        <taxon>Euteleostomi</taxon>
        <taxon>Actinopterygii</taxon>
        <taxon>Neopterygii</taxon>
        <taxon>Teleostei</taxon>
        <taxon>Neoteleostei</taxon>
        <taxon>Acanthomorphata</taxon>
        <taxon>Eupercaria</taxon>
        <taxon>Perciformes</taxon>
        <taxon>Notothenioidei</taxon>
        <taxon>Nototheniidae</taxon>
        <taxon>Dissostichus</taxon>
    </lineage>
</organism>
<feature type="compositionally biased region" description="Gly residues" evidence="5">
    <location>
        <begin position="453"/>
        <end position="476"/>
    </location>
</feature>
<feature type="compositionally biased region" description="Gly residues" evidence="5">
    <location>
        <begin position="263"/>
        <end position="275"/>
    </location>
</feature>
<reference evidence="9" key="1">
    <citation type="submission" date="2023-04" db="EMBL/GenBank/DDBJ databases">
        <title>Chromosome-level genome of Chaenocephalus aceratus.</title>
        <authorList>
            <person name="Park H."/>
        </authorList>
    </citation>
    <scope>NUCLEOTIDE SEQUENCE</scope>
    <source>
        <strain evidence="9">DE</strain>
        <tissue evidence="9">Muscle</tissue>
    </source>
</reference>
<comment type="subcellular location">
    <subcellularLocation>
        <location evidence="1">Secreted</location>
        <location evidence="1">Extracellular space</location>
        <location evidence="1">Extracellular matrix</location>
    </subcellularLocation>
</comment>
<dbReference type="InterPro" id="IPR036465">
    <property type="entry name" value="vWFA_dom_sf"/>
</dbReference>
<dbReference type="InterPro" id="IPR002035">
    <property type="entry name" value="VWF_A"/>
</dbReference>
<comment type="caution">
    <text evidence="9">The sequence shown here is derived from an EMBL/GenBank/DDBJ whole genome shotgun (WGS) entry which is preliminary data.</text>
</comment>
<dbReference type="InterPro" id="IPR036880">
    <property type="entry name" value="Kunitz_BPTI_sf"/>
</dbReference>
<feature type="chain" id="PRO_5042125176" evidence="6">
    <location>
        <begin position="23"/>
        <end position="1105"/>
    </location>
</feature>
<feature type="compositionally biased region" description="Gly residues" evidence="5">
    <location>
        <begin position="314"/>
        <end position="323"/>
    </location>
</feature>
<dbReference type="SUPFAM" id="SSF57362">
    <property type="entry name" value="BPTI-like"/>
    <property type="match status" value="1"/>
</dbReference>
<name>A0AAD9BA71_DISEL</name>
<feature type="compositionally biased region" description="Basic and acidic residues" evidence="5">
    <location>
        <begin position="509"/>
        <end position="521"/>
    </location>
</feature>
<dbReference type="PRINTS" id="PR00453">
    <property type="entry name" value="VWFADOMAIN"/>
</dbReference>
<evidence type="ECO:0000259" key="8">
    <source>
        <dbReference type="PROSITE" id="PS50279"/>
    </source>
</evidence>
<keyword evidence="4" id="KW-1015">Disulfide bond</keyword>
<keyword evidence="2" id="KW-0964">Secreted</keyword>
<dbReference type="SUPFAM" id="SSF53300">
    <property type="entry name" value="vWA-like"/>
    <property type="match status" value="2"/>
</dbReference>
<feature type="domain" description="VWFA" evidence="7">
    <location>
        <begin position="49"/>
        <end position="231"/>
    </location>
</feature>
<dbReference type="Pfam" id="PF00014">
    <property type="entry name" value="Kunitz_BPTI"/>
    <property type="match status" value="1"/>
</dbReference>
<feature type="compositionally biased region" description="Low complexity" evidence="5">
    <location>
        <begin position="582"/>
        <end position="618"/>
    </location>
</feature>
<dbReference type="PANTHER" id="PTHR24020">
    <property type="entry name" value="COLLAGEN ALPHA"/>
    <property type="match status" value="1"/>
</dbReference>
<evidence type="ECO:0000256" key="5">
    <source>
        <dbReference type="SAM" id="MobiDB-lite"/>
    </source>
</evidence>
<dbReference type="SMART" id="SM00131">
    <property type="entry name" value="KU"/>
    <property type="match status" value="1"/>
</dbReference>
<dbReference type="InterPro" id="IPR050525">
    <property type="entry name" value="ECM_Assembly_Org"/>
</dbReference>
<dbReference type="GO" id="GO:0005581">
    <property type="term" value="C:collagen trimer"/>
    <property type="evidence" value="ECO:0007669"/>
    <property type="project" value="UniProtKB-KW"/>
</dbReference>
<protein>
    <submittedName>
        <fullName evidence="9">Collagen alpha-1(XXVIII) chain</fullName>
    </submittedName>
</protein>
<dbReference type="PANTHER" id="PTHR24020:SF87">
    <property type="entry name" value="COLLAGEN ALPHA-1(VI) CHAIN-LIKE"/>
    <property type="match status" value="1"/>
</dbReference>
<dbReference type="FunFam" id="4.10.410.10:FF:000020">
    <property type="entry name" value="Collagen, type VI, alpha 3"/>
    <property type="match status" value="1"/>
</dbReference>
<dbReference type="Pfam" id="PF00092">
    <property type="entry name" value="VWA"/>
    <property type="match status" value="2"/>
</dbReference>
<dbReference type="GO" id="GO:0004867">
    <property type="term" value="F:serine-type endopeptidase inhibitor activity"/>
    <property type="evidence" value="ECO:0007669"/>
    <property type="project" value="InterPro"/>
</dbReference>
<gene>
    <name evidence="9" type="ORF">KUDE01_025621</name>
</gene>
<evidence type="ECO:0000256" key="3">
    <source>
        <dbReference type="ARBA" id="ARBA00023119"/>
    </source>
</evidence>
<keyword evidence="3 9" id="KW-0176">Collagen</keyword>
<keyword evidence="2" id="KW-0272">Extracellular matrix</keyword>
<evidence type="ECO:0000259" key="7">
    <source>
        <dbReference type="PROSITE" id="PS50234"/>
    </source>
</evidence>
<dbReference type="PROSITE" id="PS00280">
    <property type="entry name" value="BPTI_KUNITZ_1"/>
    <property type="match status" value="1"/>
</dbReference>
<dbReference type="InterPro" id="IPR002223">
    <property type="entry name" value="Kunitz_BPTI"/>
</dbReference>
<proteinExistence type="predicted"/>
<accession>A0AAD9BA71</accession>
<feature type="domain" description="BPTI/Kunitz inhibitor" evidence="8">
    <location>
        <begin position="1052"/>
        <end position="1102"/>
    </location>
</feature>
<dbReference type="Gene3D" id="3.40.50.410">
    <property type="entry name" value="von Willebrand factor, type A domain"/>
    <property type="match status" value="2"/>
</dbReference>
<dbReference type="PRINTS" id="PR00759">
    <property type="entry name" value="BASICPTASE"/>
</dbReference>
<sequence>MTLPWLLKVFILTLALWSPTRGQKRKRKGQRDDNQVLLNEAKTLICPVELMFIVDSSERAKSLLFERQKAFILRFSSRLTQLHSTGWRLRLRLAALQYSSSVSLEHNFRDWQDLDVFQSRVSSMAFIGHGTYLAYGISNATQLFGRETSSSSLRVALLMTDGSDHPRSPSAVAAAAEAKQQNIRMFILRLSDLPTDAQMSEKLRSIASAPPQKHLLSLTDKQLDDKLFNELNTIVKTGGKPGDPGSDGGPGPKGFRGESGINGRPGIGGLQGRPGGEGERGEQGECGTAGKKGEQGAEGPPGPRGPRAEQGARGSPGGPGPEGTSGSKGERGLGGASGPPGDNGIGFPGPKGDKGNQGRHGAPGLMGVGEAGTPGPSGPPGMQGSAGVPGEGLPGSQGARGYEGPKGSRGLPGVGSKGDKGDFGPSGPSGPRGPPGLGILGPKGEQGFPGEPGSQGGRGLGEPGAKGDPGPGGTAGIPGIPGEDGAVGSKGEMGLPGVRGLEGTVGKGIHGEKGDRGDRGSRGLSGSPGPVGPSGAKGEPGSLGQMGIQGQAGRGLPGPKGDLGPVGPSGAVGEHGLGIIGPKGNTGNNGPVGPPGMKGESSPGPQGRPGLPGLPGEMGPEGKGLPGAKGDRGLSGVPGPSGPPGIGLYGPKGSTGQNGPSGLMGPPGEGIQGPKGEPGFKGPMGPRGLPGDGVPGEKGNRGVPGDLGKKGDRGDLGEPGANGLTGEPGASGEPGLTREEVILIIREICGCGLKCRQSPLELVFVIDSSESVGPENFELVKDFVITLIDRVTVSQEAGRIGVVLFSHIEMVVVSLQPIASQDEIKAAVRNMPYLGEGTFTGSAIHRANQLFQVSRPGVRKVAVVLTDGQADPRDLMQFEETAAVAHEQGIEMFVIGVGNDTDPLREEFQAQMDAIASDPKEEHVYLIDDFRTLNTLESKLLSQICDQNDAMAFLPNSVFPPMEIQPKAPEERRYNEFPAKEHIQFELPVTPPPQSQDTGPDGSPIDTKLVKVLGSVVGPQTPTHWLKPPESTRTPISPPDPPLTDSSLPEGCSLPLDPGSCRQYVVRWYYDPEANACAQFWFGGCEGNTNNFESESGCRLSCVYT</sequence>
<dbReference type="Gene3D" id="4.10.410.10">
    <property type="entry name" value="Pancreatic trypsin inhibitor Kunitz domain"/>
    <property type="match status" value="1"/>
</dbReference>
<feature type="compositionally biased region" description="Basic and acidic residues" evidence="5">
    <location>
        <begin position="707"/>
        <end position="716"/>
    </location>
</feature>
<dbReference type="Proteomes" id="UP001228049">
    <property type="component" value="Unassembled WGS sequence"/>
</dbReference>
<evidence type="ECO:0000313" key="9">
    <source>
        <dbReference type="EMBL" id="KAK1880092.1"/>
    </source>
</evidence>
<keyword evidence="10" id="KW-1185">Reference proteome</keyword>
<feature type="signal peptide" evidence="6">
    <location>
        <begin position="1"/>
        <end position="22"/>
    </location>
</feature>
<dbReference type="AlphaFoldDB" id="A0AAD9BA71"/>
<evidence type="ECO:0000313" key="10">
    <source>
        <dbReference type="Proteomes" id="UP001228049"/>
    </source>
</evidence>
<dbReference type="PROSITE" id="PS50279">
    <property type="entry name" value="BPTI_KUNITZ_2"/>
    <property type="match status" value="1"/>
</dbReference>
<feature type="region of interest" description="Disordered" evidence="5">
    <location>
        <begin position="234"/>
        <end position="733"/>
    </location>
</feature>
<dbReference type="EMBL" id="JASDAP010000025">
    <property type="protein sequence ID" value="KAK1880092.1"/>
    <property type="molecule type" value="Genomic_DNA"/>
</dbReference>
<dbReference type="PROSITE" id="PS50234">
    <property type="entry name" value="VWFA"/>
    <property type="match status" value="2"/>
</dbReference>
<feature type="region of interest" description="Disordered" evidence="5">
    <location>
        <begin position="1020"/>
        <end position="1047"/>
    </location>
</feature>
<evidence type="ECO:0000256" key="4">
    <source>
        <dbReference type="ARBA" id="ARBA00023157"/>
    </source>
</evidence>
<keyword evidence="6" id="KW-0732">Signal</keyword>
<feature type="compositionally biased region" description="Gly residues" evidence="5">
    <location>
        <begin position="239"/>
        <end position="254"/>
    </location>
</feature>
<evidence type="ECO:0000256" key="2">
    <source>
        <dbReference type="ARBA" id="ARBA00022530"/>
    </source>
</evidence>